<dbReference type="EMBL" id="SMRU01000010">
    <property type="protein sequence ID" value="TDF96431.1"/>
    <property type="molecule type" value="Genomic_DNA"/>
</dbReference>
<dbReference type="AlphaFoldDB" id="A0A4R5KLG4"/>
<keyword evidence="8" id="KW-1185">Reference proteome</keyword>
<evidence type="ECO:0000313" key="8">
    <source>
        <dbReference type="Proteomes" id="UP000295511"/>
    </source>
</evidence>
<dbReference type="PANTHER" id="PTHR38480:SF1">
    <property type="entry name" value="SLR0254 PROTEIN"/>
    <property type="match status" value="1"/>
</dbReference>
<comment type="caution">
    <text evidence="7">The sequence shown here is derived from an EMBL/GenBank/DDBJ whole genome shotgun (WGS) entry which is preliminary data.</text>
</comment>
<protein>
    <submittedName>
        <fullName evidence="7">RDD family protein</fullName>
    </submittedName>
</protein>
<evidence type="ECO:0000259" key="6">
    <source>
        <dbReference type="Pfam" id="PF06271"/>
    </source>
</evidence>
<gene>
    <name evidence="7" type="ORF">E1809_10020</name>
</gene>
<dbReference type="GO" id="GO:0016020">
    <property type="term" value="C:membrane"/>
    <property type="evidence" value="ECO:0007669"/>
    <property type="project" value="UniProtKB-SubCell"/>
</dbReference>
<proteinExistence type="predicted"/>
<feature type="transmembrane region" description="Helical" evidence="5">
    <location>
        <begin position="111"/>
        <end position="131"/>
    </location>
</feature>
<accession>A0A4R5KLG4</accession>
<evidence type="ECO:0000313" key="7">
    <source>
        <dbReference type="EMBL" id="TDF96431.1"/>
    </source>
</evidence>
<dbReference type="Proteomes" id="UP000295511">
    <property type="component" value="Unassembled WGS sequence"/>
</dbReference>
<keyword evidence="4 5" id="KW-0472">Membrane</keyword>
<keyword evidence="3 5" id="KW-1133">Transmembrane helix</keyword>
<dbReference type="RefSeq" id="WP_133204086.1">
    <property type="nucleotide sequence ID" value="NZ_SMRU01000010.1"/>
</dbReference>
<evidence type="ECO:0000256" key="4">
    <source>
        <dbReference type="ARBA" id="ARBA00023136"/>
    </source>
</evidence>
<evidence type="ECO:0000256" key="3">
    <source>
        <dbReference type="ARBA" id="ARBA00022989"/>
    </source>
</evidence>
<sequence>MSSIITGEAVVLELRPASFGARALGLMLDVLVHVVLLFGLLLLLSAVAPDLDDAAVRAWSLFLVVLCLVLVPVAVETLTRGRSLGKLAVGLRIVRDDGGAIRFRHALIRGLIGFVEIYATFGGLAIAVALFNGKAKRLGDVVAGCYSLRQRVPTERKVLPYTPPHLQGWVALADIGRVPDGTARRASQFTQQAYRMAPESRIRMAASLASELASYVAPPPPPGTTPEDYLQAVLCERRNRDLDRLRRAEQRSAAVGERLNKLPFTG</sequence>
<evidence type="ECO:0000256" key="5">
    <source>
        <dbReference type="SAM" id="Phobius"/>
    </source>
</evidence>
<feature type="transmembrane region" description="Helical" evidence="5">
    <location>
        <begin position="24"/>
        <end position="48"/>
    </location>
</feature>
<comment type="subcellular location">
    <subcellularLocation>
        <location evidence="1">Membrane</location>
        <topology evidence="1">Multi-pass membrane protein</topology>
    </subcellularLocation>
</comment>
<keyword evidence="2 5" id="KW-0812">Transmembrane</keyword>
<dbReference type="Pfam" id="PF06271">
    <property type="entry name" value="RDD"/>
    <property type="match status" value="1"/>
</dbReference>
<dbReference type="OrthoDB" id="9787732at2"/>
<evidence type="ECO:0000256" key="1">
    <source>
        <dbReference type="ARBA" id="ARBA00004141"/>
    </source>
</evidence>
<dbReference type="PANTHER" id="PTHR38480">
    <property type="entry name" value="SLR0254 PROTEIN"/>
    <property type="match status" value="1"/>
</dbReference>
<reference evidence="7 8" key="1">
    <citation type="submission" date="2019-03" db="EMBL/GenBank/DDBJ databases">
        <title>Whole genome sequence of Arthrobacter sp JH1-1.</title>
        <authorList>
            <person name="Trinh H.N."/>
        </authorList>
    </citation>
    <scope>NUCLEOTIDE SEQUENCE [LARGE SCALE GENOMIC DNA]</scope>
    <source>
        <strain evidence="7 8">JH1-1</strain>
    </source>
</reference>
<evidence type="ECO:0000256" key="2">
    <source>
        <dbReference type="ARBA" id="ARBA00022692"/>
    </source>
</evidence>
<feature type="transmembrane region" description="Helical" evidence="5">
    <location>
        <begin position="54"/>
        <end position="75"/>
    </location>
</feature>
<name>A0A4R5KLG4_9MICC</name>
<feature type="domain" description="RDD" evidence="6">
    <location>
        <begin position="17"/>
        <end position="144"/>
    </location>
</feature>
<organism evidence="7 8">
    <name type="scientific">Arthrobacter terricola</name>
    <dbReference type="NCBI Taxonomy" id="2547396"/>
    <lineage>
        <taxon>Bacteria</taxon>
        <taxon>Bacillati</taxon>
        <taxon>Actinomycetota</taxon>
        <taxon>Actinomycetes</taxon>
        <taxon>Micrococcales</taxon>
        <taxon>Micrococcaceae</taxon>
        <taxon>Arthrobacter</taxon>
    </lineage>
</organism>
<dbReference type="InterPro" id="IPR010432">
    <property type="entry name" value="RDD"/>
</dbReference>